<dbReference type="EMBL" id="JACADJ010000011">
    <property type="protein sequence ID" value="NWH04443.1"/>
    <property type="molecule type" value="Genomic_DNA"/>
</dbReference>
<evidence type="ECO:0000313" key="3">
    <source>
        <dbReference type="Proteomes" id="UP000553343"/>
    </source>
</evidence>
<dbReference type="Gene3D" id="2.40.10.220">
    <property type="entry name" value="predicted glycosyltransferase like domains"/>
    <property type="match status" value="1"/>
</dbReference>
<gene>
    <name evidence="2" type="ORF">HXW94_05465</name>
</gene>
<reference evidence="2 3" key="1">
    <citation type="submission" date="2020-06" db="EMBL/GenBank/DDBJ databases">
        <title>High-quality draft genome of sulfate reducer Desulfobacter latus type strain AcrS2 isolated from marine sediment.</title>
        <authorList>
            <person name="Hoppe M."/>
            <person name="Larsen C.K."/>
            <person name="Marshall I.P.G."/>
            <person name="Schramm A."/>
            <person name="Marietou A.G."/>
        </authorList>
    </citation>
    <scope>NUCLEOTIDE SEQUENCE [LARGE SCALE GENOMIC DNA]</scope>
    <source>
        <strain evidence="2 3">AcRS2</strain>
    </source>
</reference>
<dbReference type="RefSeq" id="WP_178365893.1">
    <property type="nucleotide sequence ID" value="NZ_JACADJ010000011.1"/>
</dbReference>
<keyword evidence="3" id="KW-1185">Reference proteome</keyword>
<evidence type="ECO:0000259" key="1">
    <source>
        <dbReference type="Pfam" id="PF07238"/>
    </source>
</evidence>
<name>A0A850SYC9_9BACT</name>
<evidence type="ECO:0000313" key="2">
    <source>
        <dbReference type="EMBL" id="NWH04443.1"/>
    </source>
</evidence>
<dbReference type="Proteomes" id="UP000553343">
    <property type="component" value="Unassembled WGS sequence"/>
</dbReference>
<dbReference type="AlphaFoldDB" id="A0A850SYC9"/>
<proteinExistence type="predicted"/>
<organism evidence="2 3">
    <name type="scientific">Desulfobacter latus</name>
    <dbReference type="NCBI Taxonomy" id="2292"/>
    <lineage>
        <taxon>Bacteria</taxon>
        <taxon>Pseudomonadati</taxon>
        <taxon>Thermodesulfobacteriota</taxon>
        <taxon>Desulfobacteria</taxon>
        <taxon>Desulfobacterales</taxon>
        <taxon>Desulfobacteraceae</taxon>
        <taxon>Desulfobacter</taxon>
    </lineage>
</organism>
<dbReference type="Pfam" id="PF07238">
    <property type="entry name" value="PilZ"/>
    <property type="match status" value="1"/>
</dbReference>
<dbReference type="SUPFAM" id="SSF141371">
    <property type="entry name" value="PilZ domain-like"/>
    <property type="match status" value="1"/>
</dbReference>
<feature type="domain" description="PilZ" evidence="1">
    <location>
        <begin position="73"/>
        <end position="165"/>
    </location>
</feature>
<accession>A0A850SYC9</accession>
<sequence>MTNKRLKKNVLLNKIMSEAHLLTEDLQKDVLAYIYSIKAHKSCPDIPASIQNTTEPGSYPDILASIQNTTEPRSYPRMKISIEIDALIGDKIIQSNTKDMSATGVLLKSGINPEIGTLVKTVFSLPGQDRPFKLNGTVVRITSDGIGICFSEMPPYARDLLDNLLKKVPELRP</sequence>
<protein>
    <submittedName>
        <fullName evidence="2">PilZ domain-containing protein</fullName>
    </submittedName>
</protein>
<dbReference type="InterPro" id="IPR009875">
    <property type="entry name" value="PilZ_domain"/>
</dbReference>
<comment type="caution">
    <text evidence="2">The sequence shown here is derived from an EMBL/GenBank/DDBJ whole genome shotgun (WGS) entry which is preliminary data.</text>
</comment>
<dbReference type="GO" id="GO:0035438">
    <property type="term" value="F:cyclic-di-GMP binding"/>
    <property type="evidence" value="ECO:0007669"/>
    <property type="project" value="InterPro"/>
</dbReference>